<reference evidence="2" key="1">
    <citation type="submission" date="2023-10" db="EMBL/GenBank/DDBJ databases">
        <authorList>
            <person name="Chen Y."/>
            <person name="Shah S."/>
            <person name="Dougan E. K."/>
            <person name="Thang M."/>
            <person name="Chan C."/>
        </authorList>
    </citation>
    <scope>NUCLEOTIDE SEQUENCE [LARGE SCALE GENOMIC DNA]</scope>
</reference>
<accession>A0ABN9U8L1</accession>
<keyword evidence="1" id="KW-1133">Transmembrane helix</keyword>
<keyword evidence="1" id="KW-0812">Transmembrane</keyword>
<evidence type="ECO:0000313" key="3">
    <source>
        <dbReference type="Proteomes" id="UP001189429"/>
    </source>
</evidence>
<keyword evidence="3" id="KW-1185">Reference proteome</keyword>
<evidence type="ECO:0000256" key="1">
    <source>
        <dbReference type="SAM" id="Phobius"/>
    </source>
</evidence>
<gene>
    <name evidence="2" type="ORF">PCOR1329_LOCUS46222</name>
</gene>
<proteinExistence type="predicted"/>
<keyword evidence="1" id="KW-0472">Membrane</keyword>
<feature type="transmembrane region" description="Helical" evidence="1">
    <location>
        <begin position="88"/>
        <end position="108"/>
    </location>
</feature>
<feature type="transmembrane region" description="Helical" evidence="1">
    <location>
        <begin position="21"/>
        <end position="44"/>
    </location>
</feature>
<protein>
    <recommendedName>
        <fullName evidence="4">Transmembrane protein 107</fullName>
    </recommendedName>
</protein>
<evidence type="ECO:0000313" key="2">
    <source>
        <dbReference type="EMBL" id="CAK0855504.1"/>
    </source>
</evidence>
<name>A0ABN9U8L1_9DINO</name>
<evidence type="ECO:0008006" key="4">
    <source>
        <dbReference type="Google" id="ProtNLM"/>
    </source>
</evidence>
<comment type="caution">
    <text evidence="2">The sequence shown here is derived from an EMBL/GenBank/DDBJ whole genome shotgun (WGS) entry which is preliminary data.</text>
</comment>
<dbReference type="EMBL" id="CAUYUJ010015559">
    <property type="protein sequence ID" value="CAK0855504.1"/>
    <property type="molecule type" value="Genomic_DNA"/>
</dbReference>
<sequence length="249" mass="27329">MGAMFQVRQSNWLGHFQAWNVLYCILNIVLSIIFFVLQFVSLALDAALKAIVHLIIDSVVGLVVGFLLCHVGWFCVVKNRGCCGKIGYLAWGIIYFLFVFWPVLVGTLSSSLRRPCSSTLRTGGRGSAFAQRSLGIGVASRVLDQPWCTSLCGMDLGPAGPPPIVALHRIRPWISLARGLFLRHQRDLPHPPGTGLRNAVVSFQPVSGRWWLLVDCSIGHVWSYSTTFSQSCSLQHGALLSVDLVPLAN</sequence>
<organism evidence="2 3">
    <name type="scientific">Prorocentrum cordatum</name>
    <dbReference type="NCBI Taxonomy" id="2364126"/>
    <lineage>
        <taxon>Eukaryota</taxon>
        <taxon>Sar</taxon>
        <taxon>Alveolata</taxon>
        <taxon>Dinophyceae</taxon>
        <taxon>Prorocentrales</taxon>
        <taxon>Prorocentraceae</taxon>
        <taxon>Prorocentrum</taxon>
    </lineage>
</organism>
<feature type="transmembrane region" description="Helical" evidence="1">
    <location>
        <begin position="50"/>
        <end position="76"/>
    </location>
</feature>
<dbReference type="Proteomes" id="UP001189429">
    <property type="component" value="Unassembled WGS sequence"/>
</dbReference>